<keyword evidence="2" id="KW-0479">Metal-binding</keyword>
<dbReference type="SUPFAM" id="SSF51338">
    <property type="entry name" value="Composite domain of metallo-dependent hydrolases"/>
    <property type="match status" value="1"/>
</dbReference>
<dbReference type="GO" id="GO:0046098">
    <property type="term" value="P:guanine metabolic process"/>
    <property type="evidence" value="ECO:0007669"/>
    <property type="project" value="TreeGrafter"/>
</dbReference>
<dbReference type="InterPro" id="IPR032466">
    <property type="entry name" value="Metal_Hydrolase"/>
</dbReference>
<dbReference type="PANTHER" id="PTHR11271">
    <property type="entry name" value="GUANINE DEAMINASE"/>
    <property type="match status" value="1"/>
</dbReference>
<protein>
    <submittedName>
        <fullName evidence="7">Guanine deaminase</fullName>
        <ecNumber evidence="7">3.5.4.3</ecNumber>
    </submittedName>
</protein>
<name>A0A853DQ59_9MICO</name>
<dbReference type="InterPro" id="IPR051607">
    <property type="entry name" value="Metallo-dep_hydrolases"/>
</dbReference>
<evidence type="ECO:0000256" key="4">
    <source>
        <dbReference type="ARBA" id="ARBA00022833"/>
    </source>
</evidence>
<dbReference type="Pfam" id="PF22039">
    <property type="entry name" value="HUTI_composite_bact"/>
    <property type="match status" value="1"/>
</dbReference>
<dbReference type="RefSeq" id="WP_179483334.1">
    <property type="nucleotide sequence ID" value="NZ_JACCFW010000001.1"/>
</dbReference>
<feature type="domain" description="Amidohydrolase-related" evidence="5">
    <location>
        <begin position="62"/>
        <end position="423"/>
    </location>
</feature>
<evidence type="ECO:0000313" key="7">
    <source>
        <dbReference type="EMBL" id="NYJ76255.1"/>
    </source>
</evidence>
<evidence type="ECO:0000259" key="5">
    <source>
        <dbReference type="Pfam" id="PF01979"/>
    </source>
</evidence>
<proteinExistence type="predicted"/>
<feature type="domain" description="Aminodeoxyfutalosine deaminase/Imidazolonepropionase-like composite" evidence="6">
    <location>
        <begin position="27"/>
        <end position="51"/>
    </location>
</feature>
<dbReference type="Gene3D" id="3.20.20.140">
    <property type="entry name" value="Metal-dependent hydrolases"/>
    <property type="match status" value="1"/>
</dbReference>
<dbReference type="InterPro" id="IPR006680">
    <property type="entry name" value="Amidohydro-rel"/>
</dbReference>
<comment type="cofactor">
    <cofactor evidence="1">
        <name>Zn(2+)</name>
        <dbReference type="ChEBI" id="CHEBI:29105"/>
    </cofactor>
</comment>
<keyword evidence="3 7" id="KW-0378">Hydrolase</keyword>
<dbReference type="Proteomes" id="UP000571817">
    <property type="component" value="Unassembled WGS sequence"/>
</dbReference>
<dbReference type="InterPro" id="IPR011059">
    <property type="entry name" value="Metal-dep_hydrolase_composite"/>
</dbReference>
<evidence type="ECO:0000256" key="1">
    <source>
        <dbReference type="ARBA" id="ARBA00001947"/>
    </source>
</evidence>
<sequence>MTLYRATVLDTPQDPFAGGRLRAEQDGGLLVRDGTILARGGFAQLRRDHPGEPIETLDGGLLLPGFVDTHVHYPQVRAIGGLGMPLLDWLQRCALPEEARLADPSYAVATADDFVRSLVRSGTTSALVFGAHFAPAVDALFSRAAATGLRITSGLVLSDRILRDDLLTSADVALEQSRALADRWHGTGRARYAVTPRFSLSCGDDLLSVCGELLDEIPGGWMTTHVNENTVEVAQVEEFFGTSYVGSYDKHGLVGRRSVLAHNVHATDEELRLLADHGAGVAHCPTSNSSLGSGSFPLRRHLEHGVPVALGTDVGGGTGFSMFKEGLQAYFMQQLLGADGVPLTAAHLLHLATSAGAAMLGLDDVGDLSVGKRFDAVWLRGADDGALQVNLRNALDPDNALAKAFALGTDADVAGVWIDGERVTD</sequence>
<accession>A0A853DQ59</accession>
<dbReference type="GO" id="GO:0008892">
    <property type="term" value="F:guanine deaminase activity"/>
    <property type="evidence" value="ECO:0007669"/>
    <property type="project" value="UniProtKB-EC"/>
</dbReference>
<dbReference type="AlphaFoldDB" id="A0A853DQ59"/>
<dbReference type="InterPro" id="IPR054418">
    <property type="entry name" value="MQNX/HUTI_composite_N"/>
</dbReference>
<dbReference type="PANTHER" id="PTHR11271:SF6">
    <property type="entry name" value="GUANINE DEAMINASE"/>
    <property type="match status" value="1"/>
</dbReference>
<dbReference type="GO" id="GO:0008270">
    <property type="term" value="F:zinc ion binding"/>
    <property type="evidence" value="ECO:0007669"/>
    <property type="project" value="TreeGrafter"/>
</dbReference>
<dbReference type="Gene3D" id="2.30.40.10">
    <property type="entry name" value="Urease, subunit C, domain 1"/>
    <property type="match status" value="1"/>
</dbReference>
<dbReference type="GO" id="GO:0005829">
    <property type="term" value="C:cytosol"/>
    <property type="evidence" value="ECO:0007669"/>
    <property type="project" value="TreeGrafter"/>
</dbReference>
<keyword evidence="4" id="KW-0862">Zinc</keyword>
<reference evidence="7 8" key="1">
    <citation type="submission" date="2020-07" db="EMBL/GenBank/DDBJ databases">
        <title>Sequencing the genomes of 1000 actinobacteria strains.</title>
        <authorList>
            <person name="Klenk H.-P."/>
        </authorList>
    </citation>
    <scope>NUCLEOTIDE SEQUENCE [LARGE SCALE GENOMIC DNA]</scope>
    <source>
        <strain evidence="7 8">DSM 29531</strain>
    </source>
</reference>
<evidence type="ECO:0000259" key="6">
    <source>
        <dbReference type="Pfam" id="PF22039"/>
    </source>
</evidence>
<gene>
    <name evidence="7" type="ORF">HNR15_003218</name>
</gene>
<dbReference type="SUPFAM" id="SSF51556">
    <property type="entry name" value="Metallo-dependent hydrolases"/>
    <property type="match status" value="1"/>
</dbReference>
<evidence type="ECO:0000256" key="2">
    <source>
        <dbReference type="ARBA" id="ARBA00022723"/>
    </source>
</evidence>
<keyword evidence="8" id="KW-1185">Reference proteome</keyword>
<evidence type="ECO:0000313" key="8">
    <source>
        <dbReference type="Proteomes" id="UP000571817"/>
    </source>
</evidence>
<dbReference type="EC" id="3.5.4.3" evidence="7"/>
<dbReference type="EMBL" id="JACCFW010000001">
    <property type="protein sequence ID" value="NYJ76255.1"/>
    <property type="molecule type" value="Genomic_DNA"/>
</dbReference>
<organism evidence="7 8">
    <name type="scientific">Allobranchiibius huperziae</name>
    <dbReference type="NCBI Taxonomy" id="1874116"/>
    <lineage>
        <taxon>Bacteria</taxon>
        <taxon>Bacillati</taxon>
        <taxon>Actinomycetota</taxon>
        <taxon>Actinomycetes</taxon>
        <taxon>Micrococcales</taxon>
        <taxon>Dermacoccaceae</taxon>
        <taxon>Allobranchiibius</taxon>
    </lineage>
</organism>
<comment type="caution">
    <text evidence="7">The sequence shown here is derived from an EMBL/GenBank/DDBJ whole genome shotgun (WGS) entry which is preliminary data.</text>
</comment>
<dbReference type="NCBIfam" id="NF006679">
    <property type="entry name" value="PRK09228.1"/>
    <property type="match status" value="1"/>
</dbReference>
<dbReference type="Pfam" id="PF01979">
    <property type="entry name" value="Amidohydro_1"/>
    <property type="match status" value="1"/>
</dbReference>
<evidence type="ECO:0000256" key="3">
    <source>
        <dbReference type="ARBA" id="ARBA00022801"/>
    </source>
</evidence>